<keyword evidence="1" id="KW-0863">Zinc-finger</keyword>
<organism evidence="4 5">
    <name type="scientific">Solanum commersonii</name>
    <name type="common">Commerson's wild potato</name>
    <name type="synonym">Commerson's nightshade</name>
    <dbReference type="NCBI Taxonomy" id="4109"/>
    <lineage>
        <taxon>Eukaryota</taxon>
        <taxon>Viridiplantae</taxon>
        <taxon>Streptophyta</taxon>
        <taxon>Embryophyta</taxon>
        <taxon>Tracheophyta</taxon>
        <taxon>Spermatophyta</taxon>
        <taxon>Magnoliopsida</taxon>
        <taxon>eudicotyledons</taxon>
        <taxon>Gunneridae</taxon>
        <taxon>Pentapetalae</taxon>
        <taxon>asterids</taxon>
        <taxon>lamiids</taxon>
        <taxon>Solanales</taxon>
        <taxon>Solanaceae</taxon>
        <taxon>Solanoideae</taxon>
        <taxon>Solaneae</taxon>
        <taxon>Solanum</taxon>
    </lineage>
</organism>
<dbReference type="SMART" id="SM00343">
    <property type="entry name" value="ZnF_C2HC"/>
    <property type="match status" value="1"/>
</dbReference>
<protein>
    <recommendedName>
        <fullName evidence="3">CCHC-type domain-containing protein</fullName>
    </recommendedName>
</protein>
<comment type="caution">
    <text evidence="4">The sequence shown here is derived from an EMBL/GenBank/DDBJ whole genome shotgun (WGS) entry which is preliminary data.</text>
</comment>
<feature type="region of interest" description="Disordered" evidence="2">
    <location>
        <begin position="44"/>
        <end position="77"/>
    </location>
</feature>
<accession>A0A9J5YGM2</accession>
<dbReference type="GO" id="GO:0008270">
    <property type="term" value="F:zinc ion binding"/>
    <property type="evidence" value="ECO:0007669"/>
    <property type="project" value="UniProtKB-KW"/>
</dbReference>
<dbReference type="PROSITE" id="PS50158">
    <property type="entry name" value="ZF_CCHC"/>
    <property type="match status" value="1"/>
</dbReference>
<dbReference type="Proteomes" id="UP000824120">
    <property type="component" value="Chromosome 6"/>
</dbReference>
<evidence type="ECO:0000313" key="4">
    <source>
        <dbReference type="EMBL" id="KAG5599891.1"/>
    </source>
</evidence>
<evidence type="ECO:0000256" key="2">
    <source>
        <dbReference type="SAM" id="MobiDB-lite"/>
    </source>
</evidence>
<feature type="non-terminal residue" evidence="4">
    <location>
        <position position="294"/>
    </location>
</feature>
<dbReference type="EMBL" id="JACXVP010000006">
    <property type="protein sequence ID" value="KAG5599891.1"/>
    <property type="molecule type" value="Genomic_DNA"/>
</dbReference>
<gene>
    <name evidence="4" type="ORF">H5410_031261</name>
</gene>
<keyword evidence="5" id="KW-1185">Reference proteome</keyword>
<dbReference type="InterPro" id="IPR001878">
    <property type="entry name" value="Znf_CCHC"/>
</dbReference>
<dbReference type="Gene3D" id="4.10.60.10">
    <property type="entry name" value="Zinc finger, CCHC-type"/>
    <property type="match status" value="1"/>
</dbReference>
<proteinExistence type="predicted"/>
<sequence>MARQLKMDKLREKFQLGDFCAQFGLRDPSAKDCNKDMYYKSSITEGSHKKRRSRRRSKEEHEARKSSRKSKRFTKDRSRRDLAKIKCYNCGHFGHIAPNCKLTNLKTLELDGDTYEKVYGLLYTSGSDDDYESNSGSNIELLDLSDNDNNGDNPCTTCQGNDCYFEDDEIYKLQLQFQDFNINTITSDNVIELLKEITDSKLQEKIINLATSNEARSSSSKPFENKKNDLNNFEYSAPYSLKEVDDRIDSKGFSATYKDNEITYSFVTDLVTRDITALINMKLSHIDSLQLELF</sequence>
<feature type="domain" description="CCHC-type" evidence="3">
    <location>
        <begin position="86"/>
        <end position="101"/>
    </location>
</feature>
<dbReference type="Pfam" id="PF00098">
    <property type="entry name" value="zf-CCHC"/>
    <property type="match status" value="1"/>
</dbReference>
<name>A0A9J5YGM2_SOLCO</name>
<reference evidence="4 5" key="1">
    <citation type="submission" date="2020-09" db="EMBL/GenBank/DDBJ databases">
        <title>De no assembly of potato wild relative species, Solanum commersonii.</title>
        <authorList>
            <person name="Cho K."/>
        </authorList>
    </citation>
    <scope>NUCLEOTIDE SEQUENCE [LARGE SCALE GENOMIC DNA]</scope>
    <source>
        <strain evidence="4">LZ3.2</strain>
        <tissue evidence="4">Leaf</tissue>
    </source>
</reference>
<evidence type="ECO:0000313" key="5">
    <source>
        <dbReference type="Proteomes" id="UP000824120"/>
    </source>
</evidence>
<keyword evidence="1" id="KW-0479">Metal-binding</keyword>
<dbReference type="InterPro" id="IPR036875">
    <property type="entry name" value="Znf_CCHC_sf"/>
</dbReference>
<dbReference type="AlphaFoldDB" id="A0A9J5YGM2"/>
<keyword evidence="1" id="KW-0862">Zinc</keyword>
<dbReference type="GO" id="GO:0003676">
    <property type="term" value="F:nucleic acid binding"/>
    <property type="evidence" value="ECO:0007669"/>
    <property type="project" value="InterPro"/>
</dbReference>
<evidence type="ECO:0000256" key="1">
    <source>
        <dbReference type="PROSITE-ProRule" id="PRU00047"/>
    </source>
</evidence>
<dbReference type="SUPFAM" id="SSF57756">
    <property type="entry name" value="Retrovirus zinc finger-like domains"/>
    <property type="match status" value="1"/>
</dbReference>
<evidence type="ECO:0000259" key="3">
    <source>
        <dbReference type="PROSITE" id="PS50158"/>
    </source>
</evidence>